<evidence type="ECO:0000313" key="3">
    <source>
        <dbReference type="EMBL" id="CAI2165031.1"/>
    </source>
</evidence>
<dbReference type="GO" id="GO:0005524">
    <property type="term" value="F:ATP binding"/>
    <property type="evidence" value="ECO:0007669"/>
    <property type="project" value="InterPro"/>
</dbReference>
<accession>A0A9W4WQR0</accession>
<dbReference type="EMBL" id="CAMKVN010000193">
    <property type="protein sequence ID" value="CAI2165031.1"/>
    <property type="molecule type" value="Genomic_DNA"/>
</dbReference>
<dbReference type="PANTHER" id="PTHR44329">
    <property type="entry name" value="SERINE/THREONINE-PROTEIN KINASE TNNI3K-RELATED"/>
    <property type="match status" value="1"/>
</dbReference>
<organism evidence="3 4">
    <name type="scientific">Funneliformis geosporum</name>
    <dbReference type="NCBI Taxonomy" id="1117311"/>
    <lineage>
        <taxon>Eukaryota</taxon>
        <taxon>Fungi</taxon>
        <taxon>Fungi incertae sedis</taxon>
        <taxon>Mucoromycota</taxon>
        <taxon>Glomeromycotina</taxon>
        <taxon>Glomeromycetes</taxon>
        <taxon>Glomerales</taxon>
        <taxon>Glomeraceae</taxon>
        <taxon>Funneliformis</taxon>
    </lineage>
</organism>
<reference evidence="3" key="1">
    <citation type="submission" date="2022-08" db="EMBL/GenBank/DDBJ databases">
        <authorList>
            <person name="Kallberg Y."/>
            <person name="Tangrot J."/>
            <person name="Rosling A."/>
        </authorList>
    </citation>
    <scope>NUCLEOTIDE SEQUENCE</scope>
    <source>
        <strain evidence="3">Wild A</strain>
    </source>
</reference>
<comment type="caution">
    <text evidence="3">The sequence shown here is derived from an EMBL/GenBank/DDBJ whole genome shotgun (WGS) entry which is preliminary data.</text>
</comment>
<feature type="domain" description="Protein kinase" evidence="2">
    <location>
        <begin position="25"/>
        <end position="283"/>
    </location>
</feature>
<feature type="compositionally biased region" description="Low complexity" evidence="1">
    <location>
        <begin position="635"/>
        <end position="707"/>
    </location>
</feature>
<gene>
    <name evidence="3" type="ORF">FWILDA_LOCUS1866</name>
</gene>
<dbReference type="InterPro" id="IPR000719">
    <property type="entry name" value="Prot_kinase_dom"/>
</dbReference>
<evidence type="ECO:0000259" key="2">
    <source>
        <dbReference type="PROSITE" id="PS50011"/>
    </source>
</evidence>
<name>A0A9W4WQR0_9GLOM</name>
<feature type="compositionally biased region" description="Low complexity" evidence="1">
    <location>
        <begin position="573"/>
        <end position="628"/>
    </location>
</feature>
<dbReference type="SUPFAM" id="SSF48403">
    <property type="entry name" value="Ankyrin repeat"/>
    <property type="match status" value="1"/>
</dbReference>
<dbReference type="Gene3D" id="1.10.510.10">
    <property type="entry name" value="Transferase(Phosphotransferase) domain 1"/>
    <property type="match status" value="1"/>
</dbReference>
<feature type="region of interest" description="Disordered" evidence="1">
    <location>
        <begin position="523"/>
        <end position="707"/>
    </location>
</feature>
<dbReference type="InterPro" id="IPR001245">
    <property type="entry name" value="Ser-Thr/Tyr_kinase_cat_dom"/>
</dbReference>
<dbReference type="PRINTS" id="PR00109">
    <property type="entry name" value="TYRKINASE"/>
</dbReference>
<dbReference type="InterPro" id="IPR036770">
    <property type="entry name" value="Ankyrin_rpt-contain_sf"/>
</dbReference>
<feature type="region of interest" description="Disordered" evidence="1">
    <location>
        <begin position="752"/>
        <end position="771"/>
    </location>
</feature>
<dbReference type="GO" id="GO:0004674">
    <property type="term" value="F:protein serine/threonine kinase activity"/>
    <property type="evidence" value="ECO:0007669"/>
    <property type="project" value="TreeGrafter"/>
</dbReference>
<dbReference type="InterPro" id="IPR051681">
    <property type="entry name" value="Ser/Thr_Kinases-Pseudokinases"/>
</dbReference>
<dbReference type="Proteomes" id="UP001153678">
    <property type="component" value="Unassembled WGS sequence"/>
</dbReference>
<feature type="compositionally biased region" description="Polar residues" evidence="1">
    <location>
        <begin position="523"/>
        <end position="572"/>
    </location>
</feature>
<dbReference type="Gene3D" id="1.25.40.20">
    <property type="entry name" value="Ankyrin repeat-containing domain"/>
    <property type="match status" value="1"/>
</dbReference>
<evidence type="ECO:0000313" key="4">
    <source>
        <dbReference type="Proteomes" id="UP001153678"/>
    </source>
</evidence>
<evidence type="ECO:0000256" key="1">
    <source>
        <dbReference type="SAM" id="MobiDB-lite"/>
    </source>
</evidence>
<dbReference type="PROSITE" id="PS50011">
    <property type="entry name" value="PROTEIN_KINASE_DOM"/>
    <property type="match status" value="1"/>
</dbReference>
<feature type="compositionally biased region" description="Pro residues" evidence="1">
    <location>
        <begin position="758"/>
        <end position="770"/>
    </location>
</feature>
<dbReference type="OrthoDB" id="2442332at2759"/>
<keyword evidence="4" id="KW-1185">Reference proteome</keyword>
<dbReference type="SUPFAM" id="SSF56112">
    <property type="entry name" value="Protein kinase-like (PK-like)"/>
    <property type="match status" value="1"/>
</dbReference>
<dbReference type="AlphaFoldDB" id="A0A9W4WQR0"/>
<protein>
    <submittedName>
        <fullName evidence="3">7310_t:CDS:1</fullName>
    </submittedName>
</protein>
<proteinExistence type="predicted"/>
<sequence length="1067" mass="121455">MALENQWLQAAIKSEHIISINYDTFENAEVIARGAFGEVSRAYWKSGEKTVALKSLYGNTQMGVEGSFEEFVRELQLIRSVDFHDNIIRFYGVSEDPATRRYFMVLEYANGGDLRSFLRKNHHTLNWKMIINMAKQISSGLKCIHERNIVHRDLHSKNILVHDGKMMITDFGLSKSLDNNETSLVGGMVGYIEPLCFINSSYKRDKASDIYSLGVLLWELSSGRPPFDNMAILDIASAVVQGKREQQIDGSPPDYVAIYQMAWDNQPKKRPTINNVRDSLEKLSKQLTEDGDNLNTNNFAALSLNSPGQNNLANSPIVENKELPSNNFASNFGVQNSSLRRQTTIPLGVAESMNPNKKVIMLDSYVPSNNVKTGQLMSPPNSNEILTNQNTIPIGVAESMNPNKQSNALLSHTRSSNQNSSASPSIPYGLINSMNPLRSDTLSNYLPANNTAPIPNVILRGKTTFPSSAADHRVNVNNVPQIIPNPIQQPRVYQMPSNQQSNQYTQMPTTNTLQRNNTVNYTQANNQPQSKQFPGVPQNIQRSNTISHSPQNVSGMPNPINQPQFNKFPQNSSQGFQAPPSQQPQFTQQQQPPQNQRPSQLQQQQQPQFQQPSQSQQPPIHPQYQQPQQQPPQQPQYQQPQQSQQRQPQQPQQQPPQQSYQQPLKSQQPQPQPLQQPQYQQPQQPQYQQPQQPQYQQPQQPQYQQPQHMQYFQQRLNQYPNQLGNVQYSNQFPPQLNLNKSNSIALPIRLTYNNHQSPQPPNQLPHPPPNIIQRQLSHSQNPHKCTCDDTMTKYVEEFQNTRGYSKPTKCHAGYHAGIGDIEGLRWHLYYDQKVEGTYNFSDMTDKLVLITARFCGRKSLNAMFRCLKEYGVNFNVTTMKTEKTAFHLLFENFNLCNKITYAKEKLERYHKVLFQAIKFLKEMGCNINAKDKEGCTILSRYLGELFLHEERKPIIESLLNNGADPNISVSLKNWGEFDANTALLLAVRNKWPTSVLDVIVKHKVDVNAVNNQGKNALAIATEAKDHKTMIWMLDNVDFENESIKVAKRCAGNFTTKESQILKSWKKK</sequence>
<dbReference type="InterPro" id="IPR011009">
    <property type="entry name" value="Kinase-like_dom_sf"/>
</dbReference>
<dbReference type="Pfam" id="PF07714">
    <property type="entry name" value="PK_Tyr_Ser-Thr"/>
    <property type="match status" value="1"/>
</dbReference>